<reference evidence="2 3" key="1">
    <citation type="submission" date="2019-02" db="EMBL/GenBank/DDBJ databases">
        <title>Deep-cultivation of Planctomycetes and their phenomic and genomic characterization uncovers novel biology.</title>
        <authorList>
            <person name="Wiegand S."/>
            <person name="Jogler M."/>
            <person name="Boedeker C."/>
            <person name="Pinto D."/>
            <person name="Vollmers J."/>
            <person name="Rivas-Marin E."/>
            <person name="Kohn T."/>
            <person name="Peeters S.H."/>
            <person name="Heuer A."/>
            <person name="Rast P."/>
            <person name="Oberbeckmann S."/>
            <person name="Bunk B."/>
            <person name="Jeske O."/>
            <person name="Meyerdierks A."/>
            <person name="Storesund J.E."/>
            <person name="Kallscheuer N."/>
            <person name="Luecker S."/>
            <person name="Lage O.M."/>
            <person name="Pohl T."/>
            <person name="Merkel B.J."/>
            <person name="Hornburger P."/>
            <person name="Mueller R.-W."/>
            <person name="Bruemmer F."/>
            <person name="Labrenz M."/>
            <person name="Spormann A.M."/>
            <person name="Op Den Camp H."/>
            <person name="Overmann J."/>
            <person name="Amann R."/>
            <person name="Jetten M.S.M."/>
            <person name="Mascher T."/>
            <person name="Medema M.H."/>
            <person name="Devos D.P."/>
            <person name="Kaster A.-K."/>
            <person name="Ovreas L."/>
            <person name="Rohde M."/>
            <person name="Galperin M.Y."/>
            <person name="Jogler C."/>
        </authorList>
    </citation>
    <scope>NUCLEOTIDE SEQUENCE [LARGE SCALE GENOMIC DNA]</scope>
    <source>
        <strain evidence="2 3">Pan14r</strain>
    </source>
</reference>
<evidence type="ECO:0000256" key="1">
    <source>
        <dbReference type="SAM" id="Phobius"/>
    </source>
</evidence>
<accession>A0A5C5Y5V5</accession>
<feature type="transmembrane region" description="Helical" evidence="1">
    <location>
        <begin position="26"/>
        <end position="44"/>
    </location>
</feature>
<keyword evidence="1" id="KW-1133">Transmembrane helix</keyword>
<proteinExistence type="predicted"/>
<comment type="caution">
    <text evidence="2">The sequence shown here is derived from an EMBL/GenBank/DDBJ whole genome shotgun (WGS) entry which is preliminary data.</text>
</comment>
<sequence length="166" mass="18649">MAAIHVHLRQDCGESGEKVATVPCEFHGIVVAVAIVAITVRRFAVRVGQGQTRRFPRWTVADHQESRRPGASRIRRTAMNSRNSVQLRWAAEMATFFLLANETATKKQKTRCPDYQVIVIVPFEKSDVQVFCSCEGTVCNESHPKFLGVPESLPYTAFFGRICPIR</sequence>
<evidence type="ECO:0000313" key="3">
    <source>
        <dbReference type="Proteomes" id="UP000317238"/>
    </source>
</evidence>
<keyword evidence="1" id="KW-0812">Transmembrane</keyword>
<keyword evidence="1" id="KW-0472">Membrane</keyword>
<keyword evidence="3" id="KW-1185">Reference proteome</keyword>
<dbReference type="AlphaFoldDB" id="A0A5C5Y5V5"/>
<name>A0A5C5Y5V5_9PLAN</name>
<evidence type="ECO:0000313" key="2">
    <source>
        <dbReference type="EMBL" id="TWT70308.1"/>
    </source>
</evidence>
<gene>
    <name evidence="2" type="ORF">Pan14r_26130</name>
</gene>
<protein>
    <submittedName>
        <fullName evidence="2">Uncharacterized protein</fullName>
    </submittedName>
</protein>
<dbReference type="Proteomes" id="UP000317238">
    <property type="component" value="Unassembled WGS sequence"/>
</dbReference>
<dbReference type="EMBL" id="SJPL01000001">
    <property type="protein sequence ID" value="TWT70308.1"/>
    <property type="molecule type" value="Genomic_DNA"/>
</dbReference>
<organism evidence="2 3">
    <name type="scientific">Crateriforma conspicua</name>
    <dbReference type="NCBI Taxonomy" id="2527996"/>
    <lineage>
        <taxon>Bacteria</taxon>
        <taxon>Pseudomonadati</taxon>
        <taxon>Planctomycetota</taxon>
        <taxon>Planctomycetia</taxon>
        <taxon>Planctomycetales</taxon>
        <taxon>Planctomycetaceae</taxon>
        <taxon>Crateriforma</taxon>
    </lineage>
</organism>